<gene>
    <name evidence="2" type="ORF">METBISCDRAFT_22777</name>
</gene>
<proteinExistence type="predicted"/>
<evidence type="ECO:0000256" key="1">
    <source>
        <dbReference type="SAM" id="MobiDB-lite"/>
    </source>
</evidence>
<name>A0A4P9ZDZ0_9ASCO</name>
<dbReference type="AlphaFoldDB" id="A0A4P9ZDZ0"/>
<organism evidence="2 3">
    <name type="scientific">Metschnikowia bicuspidata</name>
    <dbReference type="NCBI Taxonomy" id="27322"/>
    <lineage>
        <taxon>Eukaryota</taxon>
        <taxon>Fungi</taxon>
        <taxon>Dikarya</taxon>
        <taxon>Ascomycota</taxon>
        <taxon>Saccharomycotina</taxon>
        <taxon>Pichiomycetes</taxon>
        <taxon>Metschnikowiaceae</taxon>
        <taxon>Metschnikowia</taxon>
    </lineage>
</organism>
<evidence type="ECO:0000313" key="2">
    <source>
        <dbReference type="EMBL" id="RKP30988.1"/>
    </source>
</evidence>
<feature type="region of interest" description="Disordered" evidence="1">
    <location>
        <begin position="723"/>
        <end position="752"/>
    </location>
</feature>
<reference evidence="3" key="1">
    <citation type="journal article" date="2018" name="Nat. Microbiol.">
        <title>Leveraging single-cell genomics to expand the fungal tree of life.</title>
        <authorList>
            <person name="Ahrendt S.R."/>
            <person name="Quandt C.A."/>
            <person name="Ciobanu D."/>
            <person name="Clum A."/>
            <person name="Salamov A."/>
            <person name="Andreopoulos B."/>
            <person name="Cheng J.F."/>
            <person name="Woyke T."/>
            <person name="Pelin A."/>
            <person name="Henrissat B."/>
            <person name="Reynolds N.K."/>
            <person name="Benny G.L."/>
            <person name="Smith M.E."/>
            <person name="James T.Y."/>
            <person name="Grigoriev I.V."/>
        </authorList>
    </citation>
    <scope>NUCLEOTIDE SEQUENCE [LARGE SCALE GENOMIC DNA]</scope>
    <source>
        <strain evidence="3">Baker2002</strain>
    </source>
</reference>
<feature type="compositionally biased region" description="Basic residues" evidence="1">
    <location>
        <begin position="732"/>
        <end position="752"/>
    </location>
</feature>
<protein>
    <submittedName>
        <fullName evidence="2">Uncharacterized protein</fullName>
    </submittedName>
</protein>
<sequence>MSAGISPLECTAAGADESADGIERAQASRVCSAADFHPSALQKALDAKVKRLRTAEHTKHDFDAIMPELMKIDGRSLPTDGAQKTLPPDQVLPFSLRLLEILAVILEPTMDELQKDAHEHVLRDMIDCDPAVGPGPKSYPNEYLLRILLDNYAPLVRLASLYFNLSLSSLVTRFLVNLVYNLECWEIYHLLPAMPQLEYFLALVGFEVTTTLFGPLVRPPENFLGYNLRQGLHYPFPFWFYNYSYHSTRADAFAEKYNRVPVVPYLDIRLKKGARRPRGRPKSQRFSSVVAERFLEAGILPAAKKDAPEAAPNVSDPSVHFRLLGSKEIDDDYRRMFSGDSDNSDDDTLEGDEHLEHACDYFSDSELRQRLMFSRRFKFVHSRYVKRQMCRRHHSKRKAHSWDSKFVFEPVSAWTAVSPAVFAATAALKDPRPLPPESPASQPGAGYTPGKGPKQSSSAVADISGSANANPGPSRTPYLSPRVVTQSAIQSYSRAASMDAKAPDAYAAPERTRHNSVMRKVDVPDAPTQTVPGNAAATQNNPQIGCLLANQSTGWPPRAGMAAPTHAYARRPSQFAAVPNYQLPMRVPEADNQHPSGQMMPHIETVPKHTFAPYAPYPRWIALALPGLDKQPDAEQFAEKQQLELLMSTYQKYGYTDGYHPYMPGYLGFPAPMYQRLDQMYYAQGAPNMAYVPPDHPGMYPLQYMYMGQMYATQYQLQAAASATHSDGGQGHTRKPLMGVRRRKRCSPRKSE</sequence>
<feature type="compositionally biased region" description="Polar residues" evidence="1">
    <location>
        <begin position="454"/>
        <end position="473"/>
    </location>
</feature>
<dbReference type="EMBL" id="ML004448">
    <property type="protein sequence ID" value="RKP30988.1"/>
    <property type="molecule type" value="Genomic_DNA"/>
</dbReference>
<dbReference type="Proteomes" id="UP000268321">
    <property type="component" value="Unassembled WGS sequence"/>
</dbReference>
<feature type="region of interest" description="Disordered" evidence="1">
    <location>
        <begin position="429"/>
        <end position="480"/>
    </location>
</feature>
<evidence type="ECO:0000313" key="3">
    <source>
        <dbReference type="Proteomes" id="UP000268321"/>
    </source>
</evidence>
<dbReference type="OrthoDB" id="4096720at2759"/>
<keyword evidence="3" id="KW-1185">Reference proteome</keyword>
<accession>A0A4P9ZDZ0</accession>